<dbReference type="AlphaFoldDB" id="A0A7W6GZV1"/>
<name>A0A7W6GZV1_9RHOB</name>
<evidence type="ECO:0000313" key="1">
    <source>
        <dbReference type="EMBL" id="MBB3992973.1"/>
    </source>
</evidence>
<gene>
    <name evidence="1" type="ORF">GGR95_000592</name>
</gene>
<dbReference type="CDD" id="cd16439">
    <property type="entry name" value="beta_Kdo_transferase_KpsC_2"/>
    <property type="match status" value="1"/>
</dbReference>
<dbReference type="GO" id="GO:0015774">
    <property type="term" value="P:polysaccharide transport"/>
    <property type="evidence" value="ECO:0007669"/>
    <property type="project" value="InterPro"/>
</dbReference>
<dbReference type="EMBL" id="JACIEI010000001">
    <property type="protein sequence ID" value="MBB3992973.1"/>
    <property type="molecule type" value="Genomic_DNA"/>
</dbReference>
<dbReference type="InterPro" id="IPR007833">
    <property type="entry name" value="Capsule_polysaccharide_synth"/>
</dbReference>
<sequence>MGLGPEIYTAAGSEKDRRLFVYNGGFLTQGRIRRILQLSGYSIHIGLPSERGDAVAVWGNSPTAHRGVGVAEARDAPIVRVEDALLRSLFPGRDGEPPLGLLVDHRAVHFDPSKPSDLEILLATHPLDDTALLNRARACIARLQEAHLSKYAAIPADTPAPAAGYVVVIDQTEGDASVTASGADRSRFLEMLYYAQEEHPGARILIKTHPETTAGHRKGYFRDSDLNDWMEFITEPISPYTLFEGALGVYTVSSGLGFEAIFAGHKPRVFGQPFYAGWGLTQDAFEIQRRQRVLTRAQLFAAAMILYPRWYDPYRDTLCTLETVIDTLEALARSWREDRQGWTAIGMSNWKRPHLQKFYGAYKELTFADTPMDISSKPQMVWASKIDLGRKGITRIEDGFIRSRGLGAALTPPLSLVTDDLGIYYNPAAPSRLEKWIETRATLRPDQKLRATRLIRSLTDAGLSKYNTGNAPDALPEGHRILVCGQVADDASIRTGTSDITTNQALLDAVRAANPDAVILFKPHPDVEAGLREGALTNPAAATQIVTNTDPAALLAQVHEVHTMTSLMGFEALLRGLPVTTYGAPFYAGWGLTTDRSDVPPRRRATPTLEGLAHAALIDYPRYFDPKTGLPCPVEVAILRLSQGDVPRPSRRNRLLSRLQSIFASKAHLWRK</sequence>
<evidence type="ECO:0000313" key="2">
    <source>
        <dbReference type="Proteomes" id="UP000530268"/>
    </source>
</evidence>
<dbReference type="Pfam" id="PF05159">
    <property type="entry name" value="Capsule_synth"/>
    <property type="match status" value="4"/>
</dbReference>
<organism evidence="1 2">
    <name type="scientific">Sulfitobacter undariae</name>
    <dbReference type="NCBI Taxonomy" id="1563671"/>
    <lineage>
        <taxon>Bacteria</taxon>
        <taxon>Pseudomonadati</taxon>
        <taxon>Pseudomonadota</taxon>
        <taxon>Alphaproteobacteria</taxon>
        <taxon>Rhodobacterales</taxon>
        <taxon>Roseobacteraceae</taxon>
        <taxon>Sulfitobacter</taxon>
    </lineage>
</organism>
<proteinExistence type="predicted"/>
<reference evidence="1 2" key="1">
    <citation type="submission" date="2020-08" db="EMBL/GenBank/DDBJ databases">
        <title>Genomic Encyclopedia of Type Strains, Phase IV (KMG-IV): sequencing the most valuable type-strain genomes for metagenomic binning, comparative biology and taxonomic classification.</title>
        <authorList>
            <person name="Goeker M."/>
        </authorList>
    </citation>
    <scope>NUCLEOTIDE SEQUENCE [LARGE SCALE GENOMIC DNA]</scope>
    <source>
        <strain evidence="1 2">DSM 102234</strain>
    </source>
</reference>
<dbReference type="Proteomes" id="UP000530268">
    <property type="component" value="Unassembled WGS sequence"/>
</dbReference>
<protein>
    <submittedName>
        <fullName evidence="1">Capsular polysaccharide export protein</fullName>
    </submittedName>
</protein>
<dbReference type="RefSeq" id="WP_184562545.1">
    <property type="nucleotide sequence ID" value="NZ_JACIEI010000001.1"/>
</dbReference>
<keyword evidence="2" id="KW-1185">Reference proteome</keyword>
<dbReference type="CDD" id="cd16440">
    <property type="entry name" value="beta_Kdo_transferase_KpsC_1"/>
    <property type="match status" value="1"/>
</dbReference>
<accession>A0A7W6GZV1</accession>
<dbReference type="GO" id="GO:0000271">
    <property type="term" value="P:polysaccharide biosynthetic process"/>
    <property type="evidence" value="ECO:0007669"/>
    <property type="project" value="InterPro"/>
</dbReference>
<comment type="caution">
    <text evidence="1">The sequence shown here is derived from an EMBL/GenBank/DDBJ whole genome shotgun (WGS) entry which is preliminary data.</text>
</comment>